<dbReference type="PANTHER" id="PTHR45947:SF3">
    <property type="entry name" value="SULFOQUINOVOSYL TRANSFERASE SQD2"/>
    <property type="match status" value="1"/>
</dbReference>
<dbReference type="EMBL" id="CP159218">
    <property type="protein sequence ID" value="XCG62938.1"/>
    <property type="molecule type" value="Genomic_DNA"/>
</dbReference>
<gene>
    <name evidence="2" type="ORF">ABLG96_17215</name>
</gene>
<evidence type="ECO:0000313" key="2">
    <source>
        <dbReference type="EMBL" id="XCG62938.1"/>
    </source>
</evidence>
<proteinExistence type="predicted"/>
<organism evidence="2">
    <name type="scientific">Nakamurella sp. A5-74</name>
    <dbReference type="NCBI Taxonomy" id="3158264"/>
    <lineage>
        <taxon>Bacteria</taxon>
        <taxon>Bacillati</taxon>
        <taxon>Actinomycetota</taxon>
        <taxon>Actinomycetes</taxon>
        <taxon>Nakamurellales</taxon>
        <taxon>Nakamurellaceae</taxon>
        <taxon>Nakamurella</taxon>
    </lineage>
</organism>
<accession>A0AAU8DLR6</accession>
<sequence length="381" mass="41307">MRTSTGSGALSIALVGTRGVPARYGGFETCVEEVGRRLADRGHRVVVYCRSAGDAERPAEYLGMQLVHRPAMRKRSLETLSHTALSVAHLARHRVDAAVVFNAANAPFLPVLRAARIPVATHVDGLEWKRTKWSGAGQRYYQGVEKLSVRWSDALIADATGIAEYYRNTFGARTELIAYGAPRTAGTSTERLAELDLEAGRYHLVVARFEPENHVLEIVQGYVASDATMPLVVVGSAPYSDAYTAAISAAADPRVRLLGGVWDAELLDQLYVGAHTYLHGHSVGGTNPSLLRAIGAGTATTAFDVNFNREVLGDSGVYFAGPADVAAHLRRAETDTDDVARRSAAALDRASHYDWDDVTDKYEDLCRRLAARRTTRAQVTA</sequence>
<protein>
    <submittedName>
        <fullName evidence="2">DUF1972 domain-containing protein</fullName>
    </submittedName>
</protein>
<dbReference type="SUPFAM" id="SSF53756">
    <property type="entry name" value="UDP-Glycosyltransferase/glycogen phosphorylase"/>
    <property type="match status" value="1"/>
</dbReference>
<name>A0AAU8DLR6_9ACTN</name>
<dbReference type="Pfam" id="PF09314">
    <property type="entry name" value="DUF1972"/>
    <property type="match status" value="1"/>
</dbReference>
<dbReference type="AlphaFoldDB" id="A0AAU8DLR6"/>
<dbReference type="Gene3D" id="3.40.50.2000">
    <property type="entry name" value="Glycogen Phosphorylase B"/>
    <property type="match status" value="2"/>
</dbReference>
<dbReference type="GO" id="GO:0016757">
    <property type="term" value="F:glycosyltransferase activity"/>
    <property type="evidence" value="ECO:0007669"/>
    <property type="project" value="TreeGrafter"/>
</dbReference>
<feature type="domain" description="DUF1972" evidence="1">
    <location>
        <begin position="13"/>
        <end position="181"/>
    </location>
</feature>
<dbReference type="RefSeq" id="WP_353648553.1">
    <property type="nucleotide sequence ID" value="NZ_CP159218.1"/>
</dbReference>
<dbReference type="PANTHER" id="PTHR45947">
    <property type="entry name" value="SULFOQUINOVOSYL TRANSFERASE SQD2"/>
    <property type="match status" value="1"/>
</dbReference>
<dbReference type="InterPro" id="IPR050194">
    <property type="entry name" value="Glycosyltransferase_grp1"/>
</dbReference>
<reference evidence="2" key="1">
    <citation type="submission" date="2024-05" db="EMBL/GenBank/DDBJ databases">
        <authorList>
            <person name="Cai S.Y."/>
            <person name="Jin L.M."/>
            <person name="Li H.R."/>
        </authorList>
    </citation>
    <scope>NUCLEOTIDE SEQUENCE</scope>
    <source>
        <strain evidence="2">A5-74</strain>
    </source>
</reference>
<dbReference type="InterPro" id="IPR015393">
    <property type="entry name" value="DUF1972"/>
</dbReference>
<evidence type="ECO:0000259" key="1">
    <source>
        <dbReference type="Pfam" id="PF09314"/>
    </source>
</evidence>